<evidence type="ECO:0000313" key="1">
    <source>
        <dbReference type="EMBL" id="KXB90391.1"/>
    </source>
</evidence>
<keyword evidence="2" id="KW-1185">Reference proteome</keyword>
<evidence type="ECO:0000313" key="2">
    <source>
        <dbReference type="Proteomes" id="UP000070160"/>
    </source>
</evidence>
<reference evidence="2" key="1">
    <citation type="submission" date="2016-01" db="EMBL/GenBank/DDBJ databases">
        <authorList>
            <person name="Mitreva M."/>
            <person name="Pepin K.H."/>
            <person name="Mihindukulasuriya K.A."/>
            <person name="Fulton R."/>
            <person name="Fronick C."/>
            <person name="O'Laughlin M."/>
            <person name="Miner T."/>
            <person name="Herter B."/>
            <person name="Rosa B.A."/>
            <person name="Cordes M."/>
            <person name="Tomlinson C."/>
            <person name="Wollam A."/>
            <person name="Palsikar V.B."/>
            <person name="Mardis E.R."/>
            <person name="Wilson R.K."/>
        </authorList>
    </citation>
    <scope>NUCLEOTIDE SEQUENCE [LARGE SCALE GENOMIC DNA]</scope>
    <source>
        <strain evidence="2">KA00182</strain>
    </source>
</reference>
<organism evidence="1 2">
    <name type="scientific">Megasphaera hutchinsoni</name>
    <dbReference type="NCBI Taxonomy" id="1588748"/>
    <lineage>
        <taxon>Bacteria</taxon>
        <taxon>Bacillati</taxon>
        <taxon>Bacillota</taxon>
        <taxon>Negativicutes</taxon>
        <taxon>Veillonellales</taxon>
        <taxon>Veillonellaceae</taxon>
        <taxon>Megasphaera</taxon>
    </lineage>
</organism>
<dbReference type="STRING" id="1588748.HMPREF3182_01358"/>
<gene>
    <name evidence="1" type="ORF">HMPREF3182_01358</name>
</gene>
<accession>A0A134CDV9</accession>
<comment type="caution">
    <text evidence="1">The sequence shown here is derived from an EMBL/GenBank/DDBJ whole genome shotgun (WGS) entry which is preliminary data.</text>
</comment>
<dbReference type="EMBL" id="LSDT01000048">
    <property type="protein sequence ID" value="KXB90391.1"/>
    <property type="molecule type" value="Genomic_DNA"/>
</dbReference>
<proteinExistence type="predicted"/>
<sequence>MHLRAGLQNKSMQFRILSVIRFKWQIYVCNQSGTTDHRLCMTVVFCCQISK</sequence>
<name>A0A134CDV9_9FIRM</name>
<dbReference type="AlphaFoldDB" id="A0A134CDV9"/>
<dbReference type="Proteomes" id="UP000070160">
    <property type="component" value="Unassembled WGS sequence"/>
</dbReference>
<protein>
    <submittedName>
        <fullName evidence="1">Uncharacterized protein</fullName>
    </submittedName>
</protein>